<accession>A0ABT3DUR9</accession>
<evidence type="ECO:0000259" key="2">
    <source>
        <dbReference type="Pfam" id="PF07514"/>
    </source>
</evidence>
<dbReference type="InterPro" id="IPR011119">
    <property type="entry name" value="Unchr_helicase_relaxase_TraI"/>
</dbReference>
<feature type="domain" description="Uncharacterised" evidence="2">
    <location>
        <begin position="78"/>
        <end position="394"/>
    </location>
</feature>
<evidence type="ECO:0000313" key="4">
    <source>
        <dbReference type="Proteomes" id="UP001320843"/>
    </source>
</evidence>
<feature type="region of interest" description="Disordered" evidence="1">
    <location>
        <begin position="576"/>
        <end position="615"/>
    </location>
</feature>
<dbReference type="Pfam" id="PF07514">
    <property type="entry name" value="TraI_2"/>
    <property type="match status" value="1"/>
</dbReference>
<feature type="region of interest" description="Disordered" evidence="1">
    <location>
        <begin position="1"/>
        <end position="21"/>
    </location>
</feature>
<proteinExistence type="predicted"/>
<feature type="compositionally biased region" description="Basic and acidic residues" evidence="1">
    <location>
        <begin position="584"/>
        <end position="611"/>
    </location>
</feature>
<evidence type="ECO:0000256" key="1">
    <source>
        <dbReference type="SAM" id="MobiDB-lite"/>
    </source>
</evidence>
<dbReference type="NCBIfam" id="NF041494">
    <property type="entry name" value="MobH"/>
    <property type="match status" value="1"/>
</dbReference>
<dbReference type="Gene3D" id="1.10.3210.40">
    <property type="match status" value="1"/>
</dbReference>
<feature type="region of interest" description="Disordered" evidence="1">
    <location>
        <begin position="460"/>
        <end position="532"/>
    </location>
</feature>
<keyword evidence="4" id="KW-1185">Reference proteome</keyword>
<dbReference type="Proteomes" id="UP001320843">
    <property type="component" value="Unassembled WGS sequence"/>
</dbReference>
<evidence type="ECO:0000313" key="3">
    <source>
        <dbReference type="EMBL" id="MCW0399222.1"/>
    </source>
</evidence>
<dbReference type="RefSeq" id="WP_267122628.1">
    <property type="nucleotide sequence ID" value="NZ_JANFWR010000010.1"/>
</dbReference>
<gene>
    <name evidence="3" type="ORF">NB700_001778</name>
</gene>
<comment type="caution">
    <text evidence="3">The sequence shown here is derived from an EMBL/GenBank/DDBJ whole genome shotgun (WGS) entry which is preliminary data.</text>
</comment>
<reference evidence="3 4" key="1">
    <citation type="submission" date="2022-06" db="EMBL/GenBank/DDBJ databases">
        <title>Dynamics of rice microbiomes reveals core vertical transmitted seed endophytes.</title>
        <authorList>
            <person name="Liao K."/>
            <person name="Zhang X."/>
        </authorList>
    </citation>
    <scope>NUCLEOTIDE SEQUENCE [LARGE SCALE GENOMIC DNA]</scope>
    <source>
        <strain evidence="3 4">YT10-10-1</strain>
    </source>
</reference>
<organism evidence="3 4">
    <name type="scientific">Xanthomonas sacchari</name>
    <dbReference type="NCBI Taxonomy" id="56458"/>
    <lineage>
        <taxon>Bacteria</taxon>
        <taxon>Pseudomonadati</taxon>
        <taxon>Pseudomonadota</taxon>
        <taxon>Gammaproteobacteria</taxon>
        <taxon>Lysobacterales</taxon>
        <taxon>Lysobacteraceae</taxon>
        <taxon>Xanthomonas</taxon>
    </lineage>
</organism>
<name>A0ABT3DUR9_9XANT</name>
<protein>
    <recommendedName>
        <fullName evidence="2">Uncharacterized domain-containing protein</fullName>
    </recommendedName>
</protein>
<dbReference type="EMBL" id="JANFWR010000010">
    <property type="protein sequence ID" value="MCW0399222.1"/>
    <property type="molecule type" value="Genomic_DNA"/>
</dbReference>
<sequence length="884" mass="96804">MWLERLFRHGGGTPSQPTEKAQAEHAVTVLPPATETVVDEPAVDTGAIVGRATVPSGAPTYAGKPIPFYPNRGLAVPAADPADLLLTQVALLGRLQQASGFSYRDFDALLRPVLTRYAAFVHLLPASEHHHHWDIGGLLRHGLECCFYAARKCEGAVFALDFTPSQRKLLEPRYRMCAILGALMHDLGKPLFDVGAIDETGELQWDPHVEPLSAWLAANKLPHYFITWRHGPRGMKHEAFTTAAVYRIVPEETLRWIAAGGSQKPFSEMLLAMTTRHDDKNVMVEIIKHADQASVSRDILASRQRLAETGQGGLRSLAARLVRSVHDKILSGQWRLNRLGDPVWYTEEGIVAVFPEITRQMIEAIRATGDQALAYDSMQVLEILADYGFTTPNPLPNGNFRHTWEAKLTGEDRGKSFSHKVQVIRFSAETIIPSVTVLPAPVKVEWSDVAAAAQVSSREAAASPMPAGDDPQAVAPGGVPQDPIVLATGTLPPKPSLGTPEVQANAEQVDPVQTSPPATGDSRIHQQPAAHQQAYPHLYPQDMLASVELPDVVGGSPSDPVLPSGPHITEQGELEITPESPADDPNHQYFRDTSTEKDYADEKRDEARDVLSKQWPPATAEEASVWLKSKRPLGIYFQDIAESVRAGKFRRDDTVFVVDERVNLKFPTIFQDLGADVYELRTEFNESGWLERDPSTPTSQNVSVTHPSTRHPIPCIRLSKDMSEIFLLLAGSALAPTAGGAKASDVAKGLGPYLSADDIGVWTAVHFAGDPNPELGAVLRHALWRFAGDRHAQGCDDPAVELHALDERVTKATITDFVAQHQGLTRSVVHLLSVGKVNPMLVVTQYANAGSGRWEVRFNPTYDYAQDAAIAARVRERNYQEQAK</sequence>